<dbReference type="Gene3D" id="2.60.120.620">
    <property type="entry name" value="q2cbj1_9rhob like domain"/>
    <property type="match status" value="2"/>
</dbReference>
<dbReference type="GO" id="GO:0031418">
    <property type="term" value="F:L-ascorbic acid binding"/>
    <property type="evidence" value="ECO:0007669"/>
    <property type="project" value="UniProtKB-KW"/>
</dbReference>
<evidence type="ECO:0000313" key="15">
    <source>
        <dbReference type="Proteomes" id="UP000274504"/>
    </source>
</evidence>
<reference evidence="16" key="1">
    <citation type="submission" date="2016-04" db="UniProtKB">
        <authorList>
            <consortium name="WormBaseParasite"/>
        </authorList>
    </citation>
    <scope>IDENTIFICATION</scope>
</reference>
<gene>
    <name evidence="14" type="ORF">HDID_LOCUS208</name>
</gene>
<protein>
    <recommendedName>
        <fullName evidence="3">procollagen-lysine 5-dioxygenase</fullName>
        <ecNumber evidence="3">1.14.11.4</ecNumber>
    </recommendedName>
</protein>
<evidence type="ECO:0000256" key="11">
    <source>
        <dbReference type="ARBA" id="ARBA00023180"/>
    </source>
</evidence>
<dbReference type="GO" id="GO:0008475">
    <property type="term" value="F:procollagen-lysine 5-dioxygenase activity"/>
    <property type="evidence" value="ECO:0007669"/>
    <property type="project" value="UniProtKB-EC"/>
</dbReference>
<dbReference type="EMBL" id="UYSG01000024">
    <property type="protein sequence ID" value="VDL14171.1"/>
    <property type="molecule type" value="Genomic_DNA"/>
</dbReference>
<accession>A0A158QBM6</accession>
<dbReference type="FunFam" id="2.60.120.620:FF:000007">
    <property type="entry name" value="Procollagen-lysine,2-oxoglutarate 5-dioxygenase 1"/>
    <property type="match status" value="1"/>
</dbReference>
<dbReference type="PANTHER" id="PTHR10730">
    <property type="entry name" value="PROCOLLAGEN-LYSINE,2-OXOGLUTARATE 5-DIOXYGENASE/GLYCOSYLTRANSFERASE 25 FAMILY MEMBER"/>
    <property type="match status" value="1"/>
</dbReference>
<keyword evidence="8" id="KW-0223">Dioxygenase</keyword>
<reference evidence="14 15" key="2">
    <citation type="submission" date="2018-11" db="EMBL/GenBank/DDBJ databases">
        <authorList>
            <consortium name="Pathogen Informatics"/>
        </authorList>
    </citation>
    <scope>NUCLEOTIDE SEQUENCE [LARGE SCALE GENOMIC DNA]</scope>
</reference>
<dbReference type="SUPFAM" id="SSF53448">
    <property type="entry name" value="Nucleotide-diphospho-sugar transferases"/>
    <property type="match status" value="1"/>
</dbReference>
<name>A0A158QBM6_HYMDI</name>
<dbReference type="InterPro" id="IPR044861">
    <property type="entry name" value="IPNS-like_FE2OG_OXY"/>
</dbReference>
<proteinExistence type="predicted"/>
<dbReference type="PROSITE" id="PS51471">
    <property type="entry name" value="FE2OG_OXY"/>
    <property type="match status" value="1"/>
</dbReference>
<evidence type="ECO:0000256" key="7">
    <source>
        <dbReference type="ARBA" id="ARBA00022896"/>
    </source>
</evidence>
<evidence type="ECO:0000259" key="13">
    <source>
        <dbReference type="PROSITE" id="PS51471"/>
    </source>
</evidence>
<dbReference type="PANTHER" id="PTHR10730:SF45">
    <property type="entry name" value="PROCOLLAGEN-LYSINE,2-OXOGLUTARATE 5-DIOXYGENASE"/>
    <property type="match status" value="1"/>
</dbReference>
<dbReference type="GO" id="GO:0005506">
    <property type="term" value="F:iron ion binding"/>
    <property type="evidence" value="ECO:0007669"/>
    <property type="project" value="InterPro"/>
</dbReference>
<dbReference type="STRING" id="6216.A0A158QBM6"/>
<dbReference type="InterPro" id="IPR006620">
    <property type="entry name" value="Pro_4_hyd_alph"/>
</dbReference>
<keyword evidence="4" id="KW-0479">Metal-binding</keyword>
<keyword evidence="11" id="KW-0325">Glycoprotein</keyword>
<comment type="subcellular location">
    <subcellularLocation>
        <location evidence="2">Endoplasmic reticulum</location>
    </subcellularLocation>
</comment>
<sequence>MLCLFSLIIAVSQARELFVYTVATDDNDGLQRFRRSADIYGYNVTVLGSGETWLGGDITNFPGGGQKVRLLKEALKPLAEDKENLVLFVDSYDVVFMDTKEVFLQIYDGLKHGVIFSAEKFCWPQAYLATKYPTVKEGESRFLNSGSFVGPAADIYKIITHSSIANEDDDQLYYTKIFLDSKLREEHDIALDTRSELFQNLNGALEEVRIDYNDDTGYLVNTKTGSQPVIAHGNGPMKIKFNSLTNYLAKTWTPARGCIHCREDNIVLDELYPEAYPVVQISAFISAPTPFLENFFKNLADLDYPRSRIHLTLYCNVEEHYSSLLEYNVTKGYEYKSAIVIPETEFKTDIAAKNHAWSLCLGHEDCAFVLTVDPLARLTNPDTLKHLVRMNRNVIAPMLTRVGKLWSNFWGDLNNDGFYARSSDYMDIVNYKRTGIWNVPFVSNCYMFSRWTARQLIDHLPKEDSFPDMTISRLIREKNIFLFVDNQETFGHLVNPDTYKFLHLHSDLWQIFENPMEWEQKYIHPDYYKYTNYTLSEFEQPCPDVFWFPLLSERFCKDMIEELEMAAQWSTGSNIDPRLEGGYENVPTIDTHMRQIDWEPHWMHVLETYIRPIQRIVFEGYDEVPTARMNFVVRYKPDEQHSLRPHHDASTYTLNIALNRPEYDYQGGGARFLRYNCSVVKTRLGWTLLHPGRLTHIHEGLKTTHGIRYIFVTFATSRPWGLNNIGSSTMTAPLVNVLLFLTGIYAVQASNLHTIGIRGDVDDAVMRFERSLQVFGYKYTFADLSATGKVAAESPFSDKVKALKKLVTVIDTDYILVLDSHSSLMLNTPYDFLTQADKVGADFLFVDTDKSNGKNLPAKDAILVGLLAKTIKLKELLNSLPEDVSSEALVEKFLLKLSESNSKVAVDYGCIVFQSVGKDSGAHLKVRYDGDRGFVQNVHKDTVPIALIAVSDGKKTLNALSNYLVRAWSPESGCQTCNEKLDLSQLSKTDYPIIQLSVLITDPIPFLDKFFENLANLTYPKNRVDLITFCSVDAQKPIVDEFVAKHSSHYHSVKEMKLPANARPYDAFLELLSFCWENTECNYVFYVEPTVQLEKKDTLEHLVSSKRNAVAPMMTRYRKFWSTFWGALTEEGAYARSDDYFDIVERRQEGLWNVPFVGGSILFSRWAVEQLKDDLEDSGFLLYDISNVAIRRNLFLYVDNREEFGHLTNPETYGTTHLHNDLWEIFDNPLDWEEKYIHPLYHKFANASVTKEDIEQPCPDVFMLPLMSEVFCKQLIEEVEHFSQWSNGSDKDPSLESGHEAVPTVYVHMRQMDWENHWMQVLQKYVYPIQLKLWEGYSDKPTTGMNFVMRYKQGEQPHLKERHDASTYTIDIPLNRAHVDYTGGGVRFLRYNCSIVDTRVGWPLIFPGRITHIHEGMETTDGIRYNFVTFVNP</sequence>
<evidence type="ECO:0000256" key="12">
    <source>
        <dbReference type="ARBA" id="ARBA00047930"/>
    </source>
</evidence>
<keyword evidence="9" id="KW-0560">Oxidoreductase</keyword>
<evidence type="ECO:0000256" key="8">
    <source>
        <dbReference type="ARBA" id="ARBA00022964"/>
    </source>
</evidence>
<evidence type="ECO:0000256" key="4">
    <source>
        <dbReference type="ARBA" id="ARBA00022723"/>
    </source>
</evidence>
<evidence type="ECO:0000256" key="6">
    <source>
        <dbReference type="ARBA" id="ARBA00022824"/>
    </source>
</evidence>
<evidence type="ECO:0000313" key="14">
    <source>
        <dbReference type="EMBL" id="VDL14171.1"/>
    </source>
</evidence>
<keyword evidence="5" id="KW-0732">Signal</keyword>
<dbReference type="Pfam" id="PF03171">
    <property type="entry name" value="2OG-FeII_Oxy"/>
    <property type="match status" value="1"/>
</dbReference>
<comment type="cofactor">
    <cofactor evidence="1">
        <name>L-ascorbate</name>
        <dbReference type="ChEBI" id="CHEBI:38290"/>
    </cofactor>
</comment>
<evidence type="ECO:0000256" key="3">
    <source>
        <dbReference type="ARBA" id="ARBA00012264"/>
    </source>
</evidence>
<dbReference type="EC" id="1.14.11.4" evidence="3"/>
<evidence type="ECO:0000256" key="2">
    <source>
        <dbReference type="ARBA" id="ARBA00004240"/>
    </source>
</evidence>
<dbReference type="GO" id="GO:0005783">
    <property type="term" value="C:endoplasmic reticulum"/>
    <property type="evidence" value="ECO:0007669"/>
    <property type="project" value="UniProtKB-SubCell"/>
</dbReference>
<organism evidence="16">
    <name type="scientific">Hymenolepis diminuta</name>
    <name type="common">Rat tapeworm</name>
    <dbReference type="NCBI Taxonomy" id="6216"/>
    <lineage>
        <taxon>Eukaryota</taxon>
        <taxon>Metazoa</taxon>
        <taxon>Spiralia</taxon>
        <taxon>Lophotrochozoa</taxon>
        <taxon>Platyhelminthes</taxon>
        <taxon>Cestoda</taxon>
        <taxon>Eucestoda</taxon>
        <taxon>Cyclophyllidea</taxon>
        <taxon>Hymenolepididae</taxon>
        <taxon>Hymenolepis</taxon>
    </lineage>
</organism>
<evidence type="ECO:0000256" key="9">
    <source>
        <dbReference type="ARBA" id="ARBA00023002"/>
    </source>
</evidence>
<dbReference type="InterPro" id="IPR005123">
    <property type="entry name" value="Oxoglu/Fe-dep_dioxygenase_dom"/>
</dbReference>
<keyword evidence="10" id="KW-0408">Iron</keyword>
<dbReference type="Proteomes" id="UP000274504">
    <property type="component" value="Unassembled WGS sequence"/>
</dbReference>
<evidence type="ECO:0000256" key="10">
    <source>
        <dbReference type="ARBA" id="ARBA00023004"/>
    </source>
</evidence>
<dbReference type="InterPro" id="IPR029044">
    <property type="entry name" value="Nucleotide-diphossugar_trans"/>
</dbReference>
<comment type="catalytic activity">
    <reaction evidence="12">
        <text>L-lysyl-[collagen] + 2-oxoglutarate + O2 = (5R)-5-hydroxy-L-lysyl-[collagen] + succinate + CO2</text>
        <dbReference type="Rhea" id="RHEA:16569"/>
        <dbReference type="Rhea" id="RHEA-COMP:12751"/>
        <dbReference type="Rhea" id="RHEA-COMP:12752"/>
        <dbReference type="ChEBI" id="CHEBI:15379"/>
        <dbReference type="ChEBI" id="CHEBI:16526"/>
        <dbReference type="ChEBI" id="CHEBI:16810"/>
        <dbReference type="ChEBI" id="CHEBI:29969"/>
        <dbReference type="ChEBI" id="CHEBI:30031"/>
        <dbReference type="ChEBI" id="CHEBI:133442"/>
        <dbReference type="EC" id="1.14.11.4"/>
    </reaction>
</comment>
<keyword evidence="7" id="KW-0847">Vitamin C</keyword>
<dbReference type="Pfam" id="PF25342">
    <property type="entry name" value="GT_PLOD"/>
    <property type="match status" value="2"/>
</dbReference>
<dbReference type="SMART" id="SM00702">
    <property type="entry name" value="P4Hc"/>
    <property type="match status" value="2"/>
</dbReference>
<dbReference type="InterPro" id="IPR057589">
    <property type="entry name" value="GT_PLOD"/>
</dbReference>
<dbReference type="WBParaSite" id="HDID_0000020701-mRNA-1">
    <property type="protein sequence ID" value="HDID_0000020701-mRNA-1"/>
    <property type="gene ID" value="HDID_0000020701"/>
</dbReference>
<dbReference type="OrthoDB" id="69177at2759"/>
<keyword evidence="6" id="KW-0256">Endoplasmic reticulum</keyword>
<dbReference type="InterPro" id="IPR050757">
    <property type="entry name" value="Collagen_mod_GT25"/>
</dbReference>
<evidence type="ECO:0000256" key="1">
    <source>
        <dbReference type="ARBA" id="ARBA00001961"/>
    </source>
</evidence>
<evidence type="ECO:0000313" key="16">
    <source>
        <dbReference type="WBParaSite" id="HDID_0000020701-mRNA-1"/>
    </source>
</evidence>
<feature type="domain" description="Fe2OG dioxygenase" evidence="13">
    <location>
        <begin position="625"/>
        <end position="717"/>
    </location>
</feature>
<evidence type="ECO:0000256" key="5">
    <source>
        <dbReference type="ARBA" id="ARBA00022729"/>
    </source>
</evidence>